<evidence type="ECO:0000256" key="7">
    <source>
        <dbReference type="SAM" id="MobiDB-lite"/>
    </source>
</evidence>
<gene>
    <name evidence="10" type="primary">LOC113874116</name>
</gene>
<keyword evidence="2 6" id="KW-0479">Metal-binding</keyword>
<organism evidence="9 10">
    <name type="scientific">Abrus precatorius</name>
    <name type="common">Indian licorice</name>
    <name type="synonym">Glycine abrus</name>
    <dbReference type="NCBI Taxonomy" id="3816"/>
    <lineage>
        <taxon>Eukaryota</taxon>
        <taxon>Viridiplantae</taxon>
        <taxon>Streptophyta</taxon>
        <taxon>Embryophyta</taxon>
        <taxon>Tracheophyta</taxon>
        <taxon>Spermatophyta</taxon>
        <taxon>Magnoliopsida</taxon>
        <taxon>eudicotyledons</taxon>
        <taxon>Gunneridae</taxon>
        <taxon>Pentapetalae</taxon>
        <taxon>rosids</taxon>
        <taxon>fabids</taxon>
        <taxon>Fabales</taxon>
        <taxon>Fabaceae</taxon>
        <taxon>Papilionoideae</taxon>
        <taxon>50 kb inversion clade</taxon>
        <taxon>NPAAA clade</taxon>
        <taxon>indigoferoid/millettioid clade</taxon>
        <taxon>Abreae</taxon>
        <taxon>Abrus</taxon>
    </lineage>
</organism>
<dbReference type="InterPro" id="IPR007527">
    <property type="entry name" value="Znf_SWIM"/>
</dbReference>
<evidence type="ECO:0000256" key="5">
    <source>
        <dbReference type="PROSITE-ProRule" id="PRU00325"/>
    </source>
</evidence>
<reference evidence="9" key="1">
    <citation type="journal article" date="2019" name="Toxins">
        <title>Detection of Abrin-Like and Prepropulchellin-Like Toxin Genes and Transcripts Using Whole Genome Sequencing and Full-Length Transcript Sequencing of Abrus precatorius.</title>
        <authorList>
            <person name="Hovde B.T."/>
            <person name="Daligault H.E."/>
            <person name="Hanschen E.R."/>
            <person name="Kunde Y.A."/>
            <person name="Johnson M.B."/>
            <person name="Starkenburg S.R."/>
            <person name="Johnson S.L."/>
        </authorList>
    </citation>
    <scope>NUCLEOTIDE SEQUENCE [LARGE SCALE GENOMIC DNA]</scope>
</reference>
<evidence type="ECO:0000256" key="4">
    <source>
        <dbReference type="ARBA" id="ARBA00022833"/>
    </source>
</evidence>
<comment type="similarity">
    <text evidence="1 6">Belongs to the FHY3/FAR1 family.</text>
</comment>
<dbReference type="SMART" id="SM00575">
    <property type="entry name" value="ZnF_PMZ"/>
    <property type="match status" value="1"/>
</dbReference>
<keyword evidence="9" id="KW-1185">Reference proteome</keyword>
<dbReference type="PANTHER" id="PTHR31669:SF281">
    <property type="entry name" value="PROTEIN FAR1-RELATED SEQUENCE"/>
    <property type="match status" value="1"/>
</dbReference>
<feature type="region of interest" description="Disordered" evidence="7">
    <location>
        <begin position="238"/>
        <end position="263"/>
    </location>
</feature>
<dbReference type="OrthoDB" id="1672286at2759"/>
<dbReference type="AlphaFoldDB" id="A0A8B8MJQ5"/>
<dbReference type="GeneID" id="113874116"/>
<accession>A0A8B8MJQ5</accession>
<dbReference type="GO" id="GO:0008270">
    <property type="term" value="F:zinc ion binding"/>
    <property type="evidence" value="ECO:0007669"/>
    <property type="project" value="UniProtKB-UniRule"/>
</dbReference>
<dbReference type="RefSeq" id="XP_027368138.1">
    <property type="nucleotide sequence ID" value="XM_027512337.1"/>
</dbReference>
<evidence type="ECO:0000256" key="2">
    <source>
        <dbReference type="ARBA" id="ARBA00022723"/>
    </source>
</evidence>
<feature type="domain" description="SWIM-type" evidence="8">
    <location>
        <begin position="114"/>
        <end position="150"/>
    </location>
</feature>
<keyword evidence="4 6" id="KW-0862">Zinc</keyword>
<evidence type="ECO:0000256" key="3">
    <source>
        <dbReference type="ARBA" id="ARBA00022771"/>
    </source>
</evidence>
<evidence type="ECO:0000256" key="1">
    <source>
        <dbReference type="ARBA" id="ARBA00005889"/>
    </source>
</evidence>
<keyword evidence="6" id="KW-0539">Nucleus</keyword>
<dbReference type="PROSITE" id="PS50966">
    <property type="entry name" value="ZF_SWIM"/>
    <property type="match status" value="1"/>
</dbReference>
<dbReference type="InterPro" id="IPR006564">
    <property type="entry name" value="Znf_PMZ"/>
</dbReference>
<dbReference type="KEGG" id="aprc:113874116"/>
<dbReference type="Pfam" id="PF04434">
    <property type="entry name" value="SWIM"/>
    <property type="match status" value="1"/>
</dbReference>
<dbReference type="GO" id="GO:0005634">
    <property type="term" value="C:nucleus"/>
    <property type="evidence" value="ECO:0007669"/>
    <property type="project" value="UniProtKB-SubCell"/>
</dbReference>
<name>A0A8B8MJQ5_ABRPR</name>
<dbReference type="InterPro" id="IPR031052">
    <property type="entry name" value="FHY3/FAR1"/>
</dbReference>
<sequence>MRSTQLSENLNSDSKACMKPGVDIKQFFAHFERVVEDKRYNELKCEYDSCHKLAMLRYEMSPILIQMAKVYTHTVYNLFQQEFAQFLACCISLRIKTPHLIEYVITKVNQQRSWTVIFDSSSTTINCSCKKFETMGILCCHALKVFEANDVKAIPDKYILKRWTKEGHCGIIHNVKGIQVEEDHILSTTRRYRQLAYKMIRLVSEVSSSEEYCQLVDDSINTLAGHIAKLYLQTQDNDKNRDDGVNNITNQGTQPKGFKQRPTIKRKGSKRFKGWVKLQTKRKKNKTPTLGQSASKEYQPMLSDSFEVHCSAPPCYDPPQTLVTQLSFTDLLTG</sequence>
<proteinExistence type="inferred from homology"/>
<keyword evidence="3 5" id="KW-0863">Zinc-finger</keyword>
<evidence type="ECO:0000256" key="6">
    <source>
        <dbReference type="RuleBase" id="RU367018"/>
    </source>
</evidence>
<comment type="function">
    <text evidence="6">Putative transcription activator involved in regulating light control of development.</text>
</comment>
<dbReference type="Proteomes" id="UP000694853">
    <property type="component" value="Unplaced"/>
</dbReference>
<comment type="subcellular location">
    <subcellularLocation>
        <location evidence="6">Nucleus</location>
    </subcellularLocation>
</comment>
<evidence type="ECO:0000313" key="10">
    <source>
        <dbReference type="RefSeq" id="XP_027368138.1"/>
    </source>
</evidence>
<reference evidence="10" key="2">
    <citation type="submission" date="2025-08" db="UniProtKB">
        <authorList>
            <consortium name="RefSeq"/>
        </authorList>
    </citation>
    <scope>IDENTIFICATION</scope>
    <source>
        <tissue evidence="10">Young leaves</tissue>
    </source>
</reference>
<dbReference type="GO" id="GO:0006355">
    <property type="term" value="P:regulation of DNA-templated transcription"/>
    <property type="evidence" value="ECO:0007669"/>
    <property type="project" value="UniProtKB-UniRule"/>
</dbReference>
<evidence type="ECO:0000313" key="9">
    <source>
        <dbReference type="Proteomes" id="UP000694853"/>
    </source>
</evidence>
<dbReference type="PANTHER" id="PTHR31669">
    <property type="entry name" value="PROTEIN FAR1-RELATED SEQUENCE 10-RELATED"/>
    <property type="match status" value="1"/>
</dbReference>
<evidence type="ECO:0000259" key="8">
    <source>
        <dbReference type="PROSITE" id="PS50966"/>
    </source>
</evidence>
<protein>
    <recommendedName>
        <fullName evidence="6">Protein FAR1-RELATED SEQUENCE</fullName>
    </recommendedName>
</protein>